<evidence type="ECO:0008006" key="5">
    <source>
        <dbReference type="Google" id="ProtNLM"/>
    </source>
</evidence>
<feature type="domain" description="Cap2 central linker" evidence="2">
    <location>
        <begin position="151"/>
        <end position="359"/>
    </location>
</feature>
<evidence type="ECO:0000259" key="2">
    <source>
        <dbReference type="Pfam" id="PF26398"/>
    </source>
</evidence>
<dbReference type="InterPro" id="IPR045886">
    <property type="entry name" value="ThiF/MoeB/HesA"/>
</dbReference>
<sequence>MRSMKIPNEVLLTGRRATEFVEGIEIIDDLRWIEPIKKWVLHCSLYSDEIESAVINSYTEWYILIDDDYPRGNIGFYPSKQNSLTQTFPHQMYNYEGNNDYPWRSGLLCLDSNVTTLGRLVPNEEPHQEEVRLSWHIIRAIEWLIAASKSKLTSQDELFELIDFPEFSSLKIGFSEDSRSFAFWNSIGVKYGIATFSALHSGIFLVREFKKLNGLCLRNTEWGYQSSQAKNDNRIIGSWILLKEIPHLKPWQAPLTWSELTEICDSQKIELGSILRQIKKRQKCKGKLVHILLIGFPIKEKLNEEYTEIFWKGIEIPLLIDNSLNPKTAKLDINSSNKNEKKVTINSRSKVRWMHSFNWSKNAVMSRGMLPKTISDSRILLIGAGALGSSVGELLVRAGVEKLGIVDHDNLEMGNLTRHTLLLTEIGNNKAEALAKRLNKTSLHSKVKSYPGTLKYNLENNFEQLIKYNVILDCTGEDEVLIQLQQHQWSDTKRFISISLGFAGRRLFLFSNNGSYFHYSLFRKCVNSWLAEESTQFNETPLPREGLGCWHPLFPARADDVWILAATAIKKFESIYGERESSTFSVYEQENSDGNFKGINLIHNEVFNE</sequence>
<evidence type="ECO:0000313" key="3">
    <source>
        <dbReference type="EMBL" id="ALS78774.1"/>
    </source>
</evidence>
<accession>A0ABN4JUX7</accession>
<dbReference type="InterPro" id="IPR058964">
    <property type="entry name" value="Cap2_linker"/>
</dbReference>
<dbReference type="Pfam" id="PF26398">
    <property type="entry name" value="Cap2_linker"/>
    <property type="match status" value="1"/>
</dbReference>
<dbReference type="InterPro" id="IPR035985">
    <property type="entry name" value="Ubiquitin-activating_enz"/>
</dbReference>
<keyword evidence="4" id="KW-1185">Reference proteome</keyword>
<proteinExistence type="predicted"/>
<name>A0ABN4JUX7_9BACL</name>
<dbReference type="PANTHER" id="PTHR43267">
    <property type="entry name" value="TRNA THREONYLCARBAMOYLADENOSINE DEHYDRATASE"/>
    <property type="match status" value="1"/>
</dbReference>
<organism evidence="3 4">
    <name type="scientific">Planococcus kocurii</name>
    <dbReference type="NCBI Taxonomy" id="1374"/>
    <lineage>
        <taxon>Bacteria</taxon>
        <taxon>Bacillati</taxon>
        <taxon>Bacillota</taxon>
        <taxon>Bacilli</taxon>
        <taxon>Bacillales</taxon>
        <taxon>Caryophanaceae</taxon>
        <taxon>Planococcus</taxon>
    </lineage>
</organism>
<evidence type="ECO:0000313" key="4">
    <source>
        <dbReference type="Proteomes" id="UP000065533"/>
    </source>
</evidence>
<dbReference type="InterPro" id="IPR000594">
    <property type="entry name" value="ThiF_NAD_FAD-bd"/>
</dbReference>
<dbReference type="SUPFAM" id="SSF69572">
    <property type="entry name" value="Activating enzymes of the ubiquitin-like proteins"/>
    <property type="match status" value="1"/>
</dbReference>
<feature type="domain" description="THIF-type NAD/FAD binding fold" evidence="1">
    <location>
        <begin position="372"/>
        <end position="510"/>
    </location>
</feature>
<evidence type="ECO:0000259" key="1">
    <source>
        <dbReference type="Pfam" id="PF00899"/>
    </source>
</evidence>
<dbReference type="Gene3D" id="3.40.50.720">
    <property type="entry name" value="NAD(P)-binding Rossmann-like Domain"/>
    <property type="match status" value="1"/>
</dbReference>
<reference evidence="3" key="1">
    <citation type="submission" date="2016-01" db="EMBL/GenBank/DDBJ databases">
        <title>Complete genome of Planococcus kocurri type strain.</title>
        <authorList>
            <person name="See-Too W.S."/>
        </authorList>
    </citation>
    <scope>NUCLEOTIDE SEQUENCE [LARGE SCALE GENOMIC DNA]</scope>
    <source>
        <strain evidence="3">ATCC 43650</strain>
    </source>
</reference>
<dbReference type="Proteomes" id="UP000065533">
    <property type="component" value="Chromosome"/>
</dbReference>
<protein>
    <recommendedName>
        <fullName evidence="5">THIF-type NAD/FAD binding fold domain-containing protein</fullName>
    </recommendedName>
</protein>
<gene>
    <name evidence="3" type="ORF">AUO94_08945</name>
</gene>
<dbReference type="EMBL" id="CP013661">
    <property type="protein sequence ID" value="ALS78774.1"/>
    <property type="molecule type" value="Genomic_DNA"/>
</dbReference>
<dbReference type="Pfam" id="PF00899">
    <property type="entry name" value="ThiF"/>
    <property type="match status" value="1"/>
</dbReference>
<dbReference type="PANTHER" id="PTHR43267:SF1">
    <property type="entry name" value="TRNA THREONYLCARBAMOYLADENOSINE DEHYDRATASE"/>
    <property type="match status" value="1"/>
</dbReference>